<organism evidence="1 2">
    <name type="scientific">Candidatus Sulfotelmatobacter kueseliae</name>
    <dbReference type="NCBI Taxonomy" id="2042962"/>
    <lineage>
        <taxon>Bacteria</taxon>
        <taxon>Pseudomonadati</taxon>
        <taxon>Acidobacteriota</taxon>
        <taxon>Terriglobia</taxon>
        <taxon>Terriglobales</taxon>
        <taxon>Candidatus Korobacteraceae</taxon>
        <taxon>Candidatus Sulfotelmatobacter</taxon>
    </lineage>
</organism>
<dbReference type="Proteomes" id="UP000238701">
    <property type="component" value="Unassembled WGS sequence"/>
</dbReference>
<protein>
    <submittedName>
        <fullName evidence="1">Uncharacterized protein</fullName>
    </submittedName>
</protein>
<reference evidence="2" key="1">
    <citation type="submission" date="2018-02" db="EMBL/GenBank/DDBJ databases">
        <authorList>
            <person name="Hausmann B."/>
        </authorList>
    </citation>
    <scope>NUCLEOTIDE SEQUENCE [LARGE SCALE GENOMIC DNA]</scope>
    <source>
        <strain evidence="2">Peat soil MAG SbA1</strain>
    </source>
</reference>
<proteinExistence type="predicted"/>
<evidence type="ECO:0000313" key="2">
    <source>
        <dbReference type="Proteomes" id="UP000238701"/>
    </source>
</evidence>
<dbReference type="AlphaFoldDB" id="A0A2U3L8A7"/>
<gene>
    <name evidence="1" type="ORF">SBA1_810001</name>
</gene>
<name>A0A2U3L8A7_9BACT</name>
<dbReference type="EMBL" id="OMOD01000179">
    <property type="protein sequence ID" value="SPF48147.1"/>
    <property type="molecule type" value="Genomic_DNA"/>
</dbReference>
<evidence type="ECO:0000313" key="1">
    <source>
        <dbReference type="EMBL" id="SPF48147.1"/>
    </source>
</evidence>
<sequence>MIRAVCGPGGALTFEASVGGIAIYLDNFAIKTLAKGDPSLRRRFVAALNHGADLLFSFANAAEISGPQGSSSTAIKGFLDELGAHWYPVELVLDTVIEREAAGQPPGEMLFRRGTASRISC</sequence>
<accession>A0A2U3L8A7</accession>